<protein>
    <recommendedName>
        <fullName evidence="4">DUF2846 domain-containing protein</fullName>
    </recommendedName>
</protein>
<gene>
    <name evidence="2" type="ORF">DRF59_11005</name>
</gene>
<evidence type="ECO:0008006" key="4">
    <source>
        <dbReference type="Google" id="ProtNLM"/>
    </source>
</evidence>
<keyword evidence="1" id="KW-0732">Signal</keyword>
<evidence type="ECO:0000256" key="1">
    <source>
        <dbReference type="SAM" id="SignalP"/>
    </source>
</evidence>
<proteinExistence type="predicted"/>
<organism evidence="2 3">
    <name type="scientific">Chryseobacterium flavum</name>
    <dbReference type="NCBI Taxonomy" id="415851"/>
    <lineage>
        <taxon>Bacteria</taxon>
        <taxon>Pseudomonadati</taxon>
        <taxon>Bacteroidota</taxon>
        <taxon>Flavobacteriia</taxon>
        <taxon>Flavobacteriales</taxon>
        <taxon>Weeksellaceae</taxon>
        <taxon>Chryseobacterium group</taxon>
        <taxon>Chryseobacterium</taxon>
    </lineage>
</organism>
<accession>A0A3D9CM53</accession>
<sequence length="153" mass="17339">MKFLKTHIIKLCFLSSAVSLTSCALKSIPSEYSTVKIDNVDTGNLGNGKILIYNGAGFLHAVDNTARLNIWINNKSLGQIRPKEYLVIDLPKGKYEFTALHIDMVNMRSKHQVEVDENTKVINIEPTITSNRLTVTNVLPKNFDKYVYRPERN</sequence>
<feature type="chain" id="PRO_5017657400" description="DUF2846 domain-containing protein" evidence="1">
    <location>
        <begin position="25"/>
        <end position="153"/>
    </location>
</feature>
<dbReference type="OrthoDB" id="1369691at2"/>
<evidence type="ECO:0000313" key="3">
    <source>
        <dbReference type="Proteomes" id="UP000256769"/>
    </source>
</evidence>
<dbReference type="PROSITE" id="PS51257">
    <property type="entry name" value="PROKAR_LIPOPROTEIN"/>
    <property type="match status" value="1"/>
</dbReference>
<dbReference type="RefSeq" id="WP_115959613.1">
    <property type="nucleotide sequence ID" value="NZ_CBCRVL010000009.1"/>
</dbReference>
<reference evidence="2 3" key="1">
    <citation type="journal article" date="2007" name="Int. J. Syst. Evol. Microbiol.">
        <title>Chryseobacterium flavum sp. nov., isolated from polluted soil.</title>
        <authorList>
            <person name="Zhou Y."/>
            <person name="Dong J."/>
            <person name="Wang X."/>
            <person name="Huang X."/>
            <person name="Zhang K.Y."/>
            <person name="Zhang Y.Q."/>
            <person name="Guo Y.F."/>
            <person name="Lai R."/>
            <person name="Li W.J."/>
        </authorList>
    </citation>
    <scope>NUCLEOTIDE SEQUENCE [LARGE SCALE GENOMIC DNA]</scope>
    <source>
        <strain evidence="2 3">KCTC 12877</strain>
    </source>
</reference>
<dbReference type="Proteomes" id="UP000256769">
    <property type="component" value="Unassembled WGS sequence"/>
</dbReference>
<keyword evidence="3" id="KW-1185">Reference proteome</keyword>
<evidence type="ECO:0000313" key="2">
    <source>
        <dbReference type="EMBL" id="REC66831.1"/>
    </source>
</evidence>
<dbReference type="EMBL" id="QNUE01000007">
    <property type="protein sequence ID" value="REC66831.1"/>
    <property type="molecule type" value="Genomic_DNA"/>
</dbReference>
<dbReference type="AlphaFoldDB" id="A0A3D9CM53"/>
<name>A0A3D9CM53_9FLAO</name>
<feature type="signal peptide" evidence="1">
    <location>
        <begin position="1"/>
        <end position="24"/>
    </location>
</feature>
<comment type="caution">
    <text evidence="2">The sequence shown here is derived from an EMBL/GenBank/DDBJ whole genome shotgun (WGS) entry which is preliminary data.</text>
</comment>